<evidence type="ECO:0000313" key="4">
    <source>
        <dbReference type="Proteomes" id="UP000183947"/>
    </source>
</evidence>
<dbReference type="RefSeq" id="WP_073281048.1">
    <property type="nucleotide sequence ID" value="NZ_FRAS01000001.1"/>
</dbReference>
<keyword evidence="2" id="KW-0812">Transmembrane</keyword>
<protein>
    <submittedName>
        <fullName evidence="3">Uncharacterized protein</fullName>
    </submittedName>
</protein>
<feature type="transmembrane region" description="Helical" evidence="2">
    <location>
        <begin position="12"/>
        <end position="30"/>
    </location>
</feature>
<proteinExistence type="predicted"/>
<keyword evidence="2" id="KW-0472">Membrane</keyword>
<feature type="region of interest" description="Disordered" evidence="1">
    <location>
        <begin position="63"/>
        <end position="86"/>
    </location>
</feature>
<gene>
    <name evidence="3" type="ORF">SAMN02746009_00456</name>
</gene>
<dbReference type="EMBL" id="FRAS01000001">
    <property type="protein sequence ID" value="SHK15629.1"/>
    <property type="molecule type" value="Genomic_DNA"/>
</dbReference>
<accession>A0A1M6Q5S7</accession>
<dbReference type="AlphaFoldDB" id="A0A1M6Q5S7"/>
<dbReference type="Proteomes" id="UP000183947">
    <property type="component" value="Unassembled WGS sequence"/>
</dbReference>
<sequence length="86" mass="10027">MKRFWEPGLGRTILFAVSVVSFVIGTYQTVQRMGDENALRDNYWLFMISFSCVMLYRYLKPDAKPQAPSQPSTPPAKRVPRNKRRD</sequence>
<dbReference type="STRING" id="1121959.SAMN02746009_00456"/>
<keyword evidence="2" id="KW-1133">Transmembrane helix</keyword>
<name>A0A1M6Q5S7_9BACT</name>
<dbReference type="OrthoDB" id="886983at2"/>
<keyword evidence="4" id="KW-1185">Reference proteome</keyword>
<reference evidence="4" key="1">
    <citation type="submission" date="2016-11" db="EMBL/GenBank/DDBJ databases">
        <authorList>
            <person name="Varghese N."/>
            <person name="Submissions S."/>
        </authorList>
    </citation>
    <scope>NUCLEOTIDE SEQUENCE [LARGE SCALE GENOMIC DNA]</scope>
    <source>
        <strain evidence="4">DSM 18569</strain>
    </source>
</reference>
<evidence type="ECO:0000313" key="3">
    <source>
        <dbReference type="EMBL" id="SHK15629.1"/>
    </source>
</evidence>
<organism evidence="3 4">
    <name type="scientific">Hymenobacter psychrotolerans DSM 18569</name>
    <dbReference type="NCBI Taxonomy" id="1121959"/>
    <lineage>
        <taxon>Bacteria</taxon>
        <taxon>Pseudomonadati</taxon>
        <taxon>Bacteroidota</taxon>
        <taxon>Cytophagia</taxon>
        <taxon>Cytophagales</taxon>
        <taxon>Hymenobacteraceae</taxon>
        <taxon>Hymenobacter</taxon>
    </lineage>
</organism>
<feature type="transmembrane region" description="Helical" evidence="2">
    <location>
        <begin position="42"/>
        <end position="59"/>
    </location>
</feature>
<evidence type="ECO:0000256" key="2">
    <source>
        <dbReference type="SAM" id="Phobius"/>
    </source>
</evidence>
<evidence type="ECO:0000256" key="1">
    <source>
        <dbReference type="SAM" id="MobiDB-lite"/>
    </source>
</evidence>